<dbReference type="AlphaFoldDB" id="A0A2V3VRD1"/>
<dbReference type="Proteomes" id="UP000247978">
    <property type="component" value="Unassembled WGS sequence"/>
</dbReference>
<comment type="caution">
    <text evidence="5">The sequence shown here is derived from an EMBL/GenBank/DDBJ whole genome shotgun (WGS) entry which is preliminary data.</text>
</comment>
<name>A0A2V3VRD1_9BACI</name>
<evidence type="ECO:0000256" key="3">
    <source>
        <dbReference type="ARBA" id="ARBA00022729"/>
    </source>
</evidence>
<dbReference type="PROSITE" id="PS51257">
    <property type="entry name" value="PROKAR_LIPOPROTEIN"/>
    <property type="match status" value="1"/>
</dbReference>
<dbReference type="EMBL" id="QJJQ01000016">
    <property type="protein sequence ID" value="PXW83391.1"/>
    <property type="molecule type" value="Genomic_DNA"/>
</dbReference>
<evidence type="ECO:0000313" key="5">
    <source>
        <dbReference type="EMBL" id="PXW83391.1"/>
    </source>
</evidence>
<evidence type="ECO:0000256" key="4">
    <source>
        <dbReference type="SAM" id="SignalP"/>
    </source>
</evidence>
<gene>
    <name evidence="5" type="ORF">DFR56_11670</name>
</gene>
<sequence length="354" mass="39330">MKSLLKLSAVLLLAVLFVMGCSSGDGNESNGTSNDGNEQSNADGEAKTIILGHPNAETHPMHQSYMQFKELVEEKTNGQIVVEVHHGGTLGGDRELAESVDTGTIQMALNGSMILGNYDPKFRIFDLPFIFDSYEEVDKIIEGSIGKQLSDVIEGTNIRVLSFPEAGFRDITTGKKEIKTAEDLEGIKIRALETPVHIAGFEALGMSPTSIPFPEVYSSLQSGVIDAQENSNSNTYHSKFYEVQSYLTTPGIFFLLDMTIINEDFYQSLTEEQQQIITESAIEAAKFQRELNREEEDKMREFIADEGVVVNELSDTELEKLKEKAKPVYDQFHSEIGEDFAKAVSEELGRDLFE</sequence>
<dbReference type="Pfam" id="PF03480">
    <property type="entry name" value="DctP"/>
    <property type="match status" value="1"/>
</dbReference>
<keyword evidence="2" id="KW-0813">Transport</keyword>
<dbReference type="InterPro" id="IPR038404">
    <property type="entry name" value="TRAP_DctP_sf"/>
</dbReference>
<dbReference type="PANTHER" id="PTHR33376:SF7">
    <property type="entry name" value="C4-DICARBOXYLATE-BINDING PROTEIN DCTB"/>
    <property type="match status" value="1"/>
</dbReference>
<feature type="signal peptide" evidence="4">
    <location>
        <begin position="1"/>
        <end position="24"/>
    </location>
</feature>
<keyword evidence="5" id="KW-0675">Receptor</keyword>
<dbReference type="InterPro" id="IPR004682">
    <property type="entry name" value="TRAP_DctP"/>
</dbReference>
<accession>A0A2V3VRD1</accession>
<keyword evidence="3 4" id="KW-0732">Signal</keyword>
<comment type="similarity">
    <text evidence="1">Belongs to the bacterial solute-binding protein 7 family.</text>
</comment>
<dbReference type="NCBIfam" id="NF037995">
    <property type="entry name" value="TRAP_S1"/>
    <property type="match status" value="1"/>
</dbReference>
<dbReference type="CDD" id="cd13603">
    <property type="entry name" value="PBP2_TRAP_Siap_TeaA_like"/>
    <property type="match status" value="1"/>
</dbReference>
<organism evidence="5 6">
    <name type="scientific">Pseudogracilibacillus auburnensis</name>
    <dbReference type="NCBI Taxonomy" id="1494959"/>
    <lineage>
        <taxon>Bacteria</taxon>
        <taxon>Bacillati</taxon>
        <taxon>Bacillota</taxon>
        <taxon>Bacilli</taxon>
        <taxon>Bacillales</taxon>
        <taxon>Bacillaceae</taxon>
        <taxon>Pseudogracilibacillus</taxon>
    </lineage>
</organism>
<dbReference type="GO" id="GO:0055085">
    <property type="term" value="P:transmembrane transport"/>
    <property type="evidence" value="ECO:0007669"/>
    <property type="project" value="InterPro"/>
</dbReference>
<dbReference type="RefSeq" id="WP_110396914.1">
    <property type="nucleotide sequence ID" value="NZ_JBHUHB010000001.1"/>
</dbReference>
<reference evidence="5 6" key="1">
    <citation type="submission" date="2018-05" db="EMBL/GenBank/DDBJ databases">
        <title>Genomic Encyclopedia of Type Strains, Phase IV (KMG-IV): sequencing the most valuable type-strain genomes for metagenomic binning, comparative biology and taxonomic classification.</title>
        <authorList>
            <person name="Goeker M."/>
        </authorList>
    </citation>
    <scope>NUCLEOTIDE SEQUENCE [LARGE SCALE GENOMIC DNA]</scope>
    <source>
        <strain evidence="5 6">DSM 28556</strain>
    </source>
</reference>
<dbReference type="NCBIfam" id="TIGR00787">
    <property type="entry name" value="dctP"/>
    <property type="match status" value="1"/>
</dbReference>
<keyword evidence="6" id="KW-1185">Reference proteome</keyword>
<protein>
    <submittedName>
        <fullName evidence="5">Tripartite ATP-independent transporter DctP family solute receptor</fullName>
    </submittedName>
</protein>
<dbReference type="PANTHER" id="PTHR33376">
    <property type="match status" value="1"/>
</dbReference>
<evidence type="ECO:0000313" key="6">
    <source>
        <dbReference type="Proteomes" id="UP000247978"/>
    </source>
</evidence>
<proteinExistence type="inferred from homology"/>
<evidence type="ECO:0000256" key="2">
    <source>
        <dbReference type="ARBA" id="ARBA00022448"/>
    </source>
</evidence>
<dbReference type="GO" id="GO:0030288">
    <property type="term" value="C:outer membrane-bounded periplasmic space"/>
    <property type="evidence" value="ECO:0007669"/>
    <property type="project" value="InterPro"/>
</dbReference>
<dbReference type="Gene3D" id="3.40.190.170">
    <property type="entry name" value="Bacterial extracellular solute-binding protein, family 7"/>
    <property type="match status" value="1"/>
</dbReference>
<feature type="chain" id="PRO_5015933400" evidence="4">
    <location>
        <begin position="25"/>
        <end position="354"/>
    </location>
</feature>
<dbReference type="InterPro" id="IPR018389">
    <property type="entry name" value="DctP_fam"/>
</dbReference>
<dbReference type="PIRSF" id="PIRSF006470">
    <property type="entry name" value="DctB"/>
    <property type="match status" value="1"/>
</dbReference>
<evidence type="ECO:0000256" key="1">
    <source>
        <dbReference type="ARBA" id="ARBA00009023"/>
    </source>
</evidence>
<dbReference type="OrthoDB" id="9776801at2"/>